<evidence type="ECO:0000256" key="4">
    <source>
        <dbReference type="ARBA" id="ARBA00022679"/>
    </source>
</evidence>
<dbReference type="AlphaFoldDB" id="X0ZL68"/>
<dbReference type="InterPro" id="IPR007235">
    <property type="entry name" value="Glyco_trans_28_C"/>
</dbReference>
<evidence type="ECO:0000256" key="1">
    <source>
        <dbReference type="ARBA" id="ARBA00004240"/>
    </source>
</evidence>
<comment type="subcellular location">
    <subcellularLocation>
        <location evidence="1">Endoplasmic reticulum</location>
    </subcellularLocation>
</comment>
<evidence type="ECO:0000259" key="6">
    <source>
        <dbReference type="Pfam" id="PF04101"/>
    </source>
</evidence>
<name>X0ZL68_9ZZZZ</name>
<dbReference type="PANTHER" id="PTHR12867">
    <property type="entry name" value="GLYCOSYL TRANSFERASE-RELATED"/>
    <property type="match status" value="1"/>
</dbReference>
<dbReference type="GO" id="GO:0006488">
    <property type="term" value="P:dolichol-linked oligosaccharide biosynthetic process"/>
    <property type="evidence" value="ECO:0007669"/>
    <property type="project" value="InterPro"/>
</dbReference>
<dbReference type="Gene3D" id="3.40.50.2000">
    <property type="entry name" value="Glycogen Phosphorylase B"/>
    <property type="match status" value="1"/>
</dbReference>
<keyword evidence="5" id="KW-0256">Endoplasmic reticulum</keyword>
<comment type="similarity">
    <text evidence="2">Belongs to the glycosyltransferase 28 family.</text>
</comment>
<dbReference type="GO" id="GO:0005783">
    <property type="term" value="C:endoplasmic reticulum"/>
    <property type="evidence" value="ECO:0007669"/>
    <property type="project" value="UniProtKB-SubCell"/>
</dbReference>
<proteinExistence type="inferred from homology"/>
<comment type="caution">
    <text evidence="7">The sequence shown here is derived from an EMBL/GenBank/DDBJ whole genome shotgun (WGS) entry which is preliminary data.</text>
</comment>
<reference evidence="7" key="1">
    <citation type="journal article" date="2014" name="Front. Microbiol.">
        <title>High frequency of phylogenetically diverse reductive dehalogenase-homologous genes in deep subseafloor sedimentary metagenomes.</title>
        <authorList>
            <person name="Kawai M."/>
            <person name="Futagami T."/>
            <person name="Toyoda A."/>
            <person name="Takaki Y."/>
            <person name="Nishi S."/>
            <person name="Hori S."/>
            <person name="Arai W."/>
            <person name="Tsubouchi T."/>
            <person name="Morono Y."/>
            <person name="Uchiyama I."/>
            <person name="Ito T."/>
            <person name="Fujiyama A."/>
            <person name="Inagaki F."/>
            <person name="Takami H."/>
        </authorList>
    </citation>
    <scope>NUCLEOTIDE SEQUENCE</scope>
    <source>
        <strain evidence="7">Expedition CK06-06</strain>
    </source>
</reference>
<dbReference type="SUPFAM" id="SSF53756">
    <property type="entry name" value="UDP-Glycosyltransferase/glycogen phosphorylase"/>
    <property type="match status" value="1"/>
</dbReference>
<dbReference type="InterPro" id="IPR039042">
    <property type="entry name" value="Alg13-like"/>
</dbReference>
<evidence type="ECO:0000313" key="7">
    <source>
        <dbReference type="EMBL" id="GAG58837.1"/>
    </source>
</evidence>
<keyword evidence="3" id="KW-0328">Glycosyltransferase</keyword>
<accession>X0ZL68</accession>
<sequence length="146" mass="16743">MDNIAKNNDEEVIIQTGNIIYKTQYAKKFTFLPDEEFTKLYTSTNLVISHAGIGSIITALRNNKPFIIVPRMKKYGEHLDDHQLEIAGEIEKEGIATVVYDVKNLEKLIKSRKIYTGIGFNKEKTILIENLGRYLIELKNELNIRG</sequence>
<feature type="domain" description="Glycosyl transferase family 28 C-terminal" evidence="6">
    <location>
        <begin position="8"/>
        <end position="110"/>
    </location>
</feature>
<protein>
    <recommendedName>
        <fullName evidence="6">Glycosyl transferase family 28 C-terminal domain-containing protein</fullName>
    </recommendedName>
</protein>
<dbReference type="Pfam" id="PF04101">
    <property type="entry name" value="Glyco_tran_28_C"/>
    <property type="match status" value="1"/>
</dbReference>
<dbReference type="PANTHER" id="PTHR12867:SF6">
    <property type="entry name" value="N-ACETYLGLUCOSAMINYLDIPHOSPHODOLICHOL N-ACETYLGLUCOSAMINYLTRANSFERASE"/>
    <property type="match status" value="1"/>
</dbReference>
<keyword evidence="4" id="KW-0808">Transferase</keyword>
<organism evidence="7">
    <name type="scientific">marine sediment metagenome</name>
    <dbReference type="NCBI Taxonomy" id="412755"/>
    <lineage>
        <taxon>unclassified sequences</taxon>
        <taxon>metagenomes</taxon>
        <taxon>ecological metagenomes</taxon>
    </lineage>
</organism>
<dbReference type="GO" id="GO:0016758">
    <property type="term" value="F:hexosyltransferase activity"/>
    <property type="evidence" value="ECO:0007669"/>
    <property type="project" value="InterPro"/>
</dbReference>
<evidence type="ECO:0000256" key="3">
    <source>
        <dbReference type="ARBA" id="ARBA00022676"/>
    </source>
</evidence>
<evidence type="ECO:0000256" key="5">
    <source>
        <dbReference type="ARBA" id="ARBA00022824"/>
    </source>
</evidence>
<dbReference type="EMBL" id="BART01006166">
    <property type="protein sequence ID" value="GAG58837.1"/>
    <property type="molecule type" value="Genomic_DNA"/>
</dbReference>
<evidence type="ECO:0000256" key="2">
    <source>
        <dbReference type="ARBA" id="ARBA00006962"/>
    </source>
</evidence>
<gene>
    <name evidence="7" type="ORF">S01H4_14041</name>
</gene>